<keyword evidence="2" id="KW-0472">Membrane</keyword>
<proteinExistence type="predicted"/>
<feature type="compositionally biased region" description="Basic and acidic residues" evidence="1">
    <location>
        <begin position="149"/>
        <end position="163"/>
    </location>
</feature>
<dbReference type="EMBL" id="OY660886">
    <property type="protein sequence ID" value="CAJ1086243.1"/>
    <property type="molecule type" value="Genomic_DNA"/>
</dbReference>
<evidence type="ECO:0000313" key="3">
    <source>
        <dbReference type="EMBL" id="CAJ1086243.1"/>
    </source>
</evidence>
<dbReference type="Proteomes" id="UP001178508">
    <property type="component" value="Chromosome 23"/>
</dbReference>
<accession>A0AAV1HND8</accession>
<dbReference type="AlphaFoldDB" id="A0AAV1HND8"/>
<reference evidence="3" key="1">
    <citation type="submission" date="2023-08" db="EMBL/GenBank/DDBJ databases">
        <authorList>
            <person name="Alioto T."/>
            <person name="Alioto T."/>
            <person name="Gomez Garrido J."/>
        </authorList>
    </citation>
    <scope>NUCLEOTIDE SEQUENCE</scope>
</reference>
<feature type="compositionally biased region" description="Acidic residues" evidence="1">
    <location>
        <begin position="164"/>
        <end position="174"/>
    </location>
</feature>
<sequence length="207" mass="22800">MTDSGIKLNYTTTGTQTVLILFFILVALLFLLFFLYKKLNREADGEYTIQRMVYKEGGVRDRVRGVVLPLETRLGVQLWPRSNTDEDGEEMQEVQEEERQVEDGTSCDGCDSEGDDQENEAEEERDAGAGGTSDDNSSLESSEAGETARLTDDPDTKEKKVEEKVEDGEGEGEASEGAGLLIDLKQFSGSATWSENGVYKDSDVTAL</sequence>
<organism evidence="3 4">
    <name type="scientific">Xyrichtys novacula</name>
    <name type="common">Pearly razorfish</name>
    <name type="synonym">Hemipteronotus novacula</name>
    <dbReference type="NCBI Taxonomy" id="13765"/>
    <lineage>
        <taxon>Eukaryota</taxon>
        <taxon>Metazoa</taxon>
        <taxon>Chordata</taxon>
        <taxon>Craniata</taxon>
        <taxon>Vertebrata</taxon>
        <taxon>Euteleostomi</taxon>
        <taxon>Actinopterygii</taxon>
        <taxon>Neopterygii</taxon>
        <taxon>Teleostei</taxon>
        <taxon>Neoteleostei</taxon>
        <taxon>Acanthomorphata</taxon>
        <taxon>Eupercaria</taxon>
        <taxon>Labriformes</taxon>
        <taxon>Labridae</taxon>
        <taxon>Xyrichtys</taxon>
    </lineage>
</organism>
<keyword evidence="2" id="KW-1133">Transmembrane helix</keyword>
<keyword evidence="4" id="KW-1185">Reference proteome</keyword>
<evidence type="ECO:0000256" key="2">
    <source>
        <dbReference type="SAM" id="Phobius"/>
    </source>
</evidence>
<keyword evidence="2" id="KW-0812">Transmembrane</keyword>
<protein>
    <submittedName>
        <fullName evidence="3">Protein SDA1 homolog</fullName>
    </submittedName>
</protein>
<evidence type="ECO:0000313" key="4">
    <source>
        <dbReference type="Proteomes" id="UP001178508"/>
    </source>
</evidence>
<feature type="transmembrane region" description="Helical" evidence="2">
    <location>
        <begin position="18"/>
        <end position="36"/>
    </location>
</feature>
<feature type="compositionally biased region" description="Acidic residues" evidence="1">
    <location>
        <begin position="85"/>
        <end position="96"/>
    </location>
</feature>
<evidence type="ECO:0000256" key="1">
    <source>
        <dbReference type="SAM" id="MobiDB-lite"/>
    </source>
</evidence>
<gene>
    <name evidence="3" type="ORF">XNOV1_A027821</name>
</gene>
<feature type="region of interest" description="Disordered" evidence="1">
    <location>
        <begin position="79"/>
        <end position="179"/>
    </location>
</feature>
<feature type="compositionally biased region" description="Acidic residues" evidence="1">
    <location>
        <begin position="110"/>
        <end position="125"/>
    </location>
</feature>
<name>A0AAV1HND8_XYRNO</name>